<sequence length="146" mass="16213">MSVQDNMDLVRTITEKGMNNGDVSFIEDVFSPYYVVHVRDLKLPTGPAAFAQAVAFWRQSFPDFHCTIEHMIGEGEYVAHRFTTTGTHTGQLGPMPPTGRQFQVSGVDMHRVVDGKVIESWISDDMPRILMQIGALKPAGGPPEDH</sequence>
<dbReference type="GO" id="GO:0030638">
    <property type="term" value="P:polyketide metabolic process"/>
    <property type="evidence" value="ECO:0007669"/>
    <property type="project" value="InterPro"/>
</dbReference>
<evidence type="ECO:0000313" key="1">
    <source>
        <dbReference type="EMBL" id="GLY69668.1"/>
    </source>
</evidence>
<organism evidence="1 2">
    <name type="scientific">Amycolatopsis taiwanensis</name>
    <dbReference type="NCBI Taxonomy" id="342230"/>
    <lineage>
        <taxon>Bacteria</taxon>
        <taxon>Bacillati</taxon>
        <taxon>Actinomycetota</taxon>
        <taxon>Actinomycetes</taxon>
        <taxon>Pseudonocardiales</taxon>
        <taxon>Pseudonocardiaceae</taxon>
        <taxon>Amycolatopsis</taxon>
    </lineage>
</organism>
<dbReference type="InterPro" id="IPR032710">
    <property type="entry name" value="NTF2-like_dom_sf"/>
</dbReference>
<dbReference type="PANTHER" id="PTHR38436">
    <property type="entry name" value="POLYKETIDE CYCLASE SNOAL-LIKE DOMAIN"/>
    <property type="match status" value="1"/>
</dbReference>
<dbReference type="RefSeq" id="WP_027945838.1">
    <property type="nucleotide sequence ID" value="NZ_BSTI01000017.1"/>
</dbReference>
<dbReference type="Pfam" id="PF07366">
    <property type="entry name" value="SnoaL"/>
    <property type="match status" value="1"/>
</dbReference>
<protein>
    <recommendedName>
        <fullName evidence="3">Ester cyclase</fullName>
    </recommendedName>
</protein>
<comment type="caution">
    <text evidence="1">The sequence shown here is derived from an EMBL/GenBank/DDBJ whole genome shotgun (WGS) entry which is preliminary data.</text>
</comment>
<accession>A0A9W6VFJ3</accession>
<evidence type="ECO:0008006" key="3">
    <source>
        <dbReference type="Google" id="ProtNLM"/>
    </source>
</evidence>
<reference evidence="1" key="1">
    <citation type="submission" date="2023-03" db="EMBL/GenBank/DDBJ databases">
        <title>Amycolatopsis taiwanensis NBRC 103393.</title>
        <authorList>
            <person name="Ichikawa N."/>
            <person name="Sato H."/>
            <person name="Tonouchi N."/>
        </authorList>
    </citation>
    <scope>NUCLEOTIDE SEQUENCE</scope>
    <source>
        <strain evidence="1">NBRC 103393</strain>
    </source>
</reference>
<dbReference type="PANTHER" id="PTHR38436:SF1">
    <property type="entry name" value="ESTER CYCLASE"/>
    <property type="match status" value="1"/>
</dbReference>
<dbReference type="InterPro" id="IPR009959">
    <property type="entry name" value="Cyclase_SnoaL-like"/>
</dbReference>
<dbReference type="Proteomes" id="UP001165136">
    <property type="component" value="Unassembled WGS sequence"/>
</dbReference>
<dbReference type="AlphaFoldDB" id="A0A9W6VFJ3"/>
<dbReference type="EMBL" id="BSTI01000017">
    <property type="protein sequence ID" value="GLY69668.1"/>
    <property type="molecule type" value="Genomic_DNA"/>
</dbReference>
<name>A0A9W6VFJ3_9PSEU</name>
<proteinExistence type="predicted"/>
<keyword evidence="2" id="KW-1185">Reference proteome</keyword>
<dbReference type="Gene3D" id="3.10.450.50">
    <property type="match status" value="1"/>
</dbReference>
<gene>
    <name evidence="1" type="ORF">Atai01_62870</name>
</gene>
<dbReference type="SUPFAM" id="SSF54427">
    <property type="entry name" value="NTF2-like"/>
    <property type="match status" value="1"/>
</dbReference>
<evidence type="ECO:0000313" key="2">
    <source>
        <dbReference type="Proteomes" id="UP001165136"/>
    </source>
</evidence>